<keyword evidence="1" id="KW-1133">Transmembrane helix</keyword>
<dbReference type="AlphaFoldDB" id="A0A2K8UAR9"/>
<dbReference type="EMBL" id="CP020370">
    <property type="protein sequence ID" value="AUB82161.1"/>
    <property type="molecule type" value="Genomic_DNA"/>
</dbReference>
<sequence>MNGFFSAIVNYFRGVERLGPGLRLFFAVSGTILWTGIWLTGFGVVHWVLYIPPISFTFAVITRICPGKILSEMIVKSLAPLFPPKPNEA</sequence>
<accession>A0A2K8UAR9</accession>
<evidence type="ECO:0008006" key="4">
    <source>
        <dbReference type="Google" id="ProtNLM"/>
    </source>
</evidence>
<evidence type="ECO:0000256" key="1">
    <source>
        <dbReference type="SAM" id="Phobius"/>
    </source>
</evidence>
<keyword evidence="1" id="KW-0812">Transmembrane</keyword>
<dbReference type="RefSeq" id="WP_100919905.1">
    <property type="nucleotide sequence ID" value="NZ_CP020370.1"/>
</dbReference>
<evidence type="ECO:0000313" key="3">
    <source>
        <dbReference type="Proteomes" id="UP000232638"/>
    </source>
</evidence>
<protein>
    <recommendedName>
        <fullName evidence="4">DUF2892 domain-containing protein</fullName>
    </recommendedName>
</protein>
<proteinExistence type="predicted"/>
<organism evidence="2 3">
    <name type="scientific">Candidatus Thiodictyon syntrophicum</name>
    <dbReference type="NCBI Taxonomy" id="1166950"/>
    <lineage>
        <taxon>Bacteria</taxon>
        <taxon>Pseudomonadati</taxon>
        <taxon>Pseudomonadota</taxon>
        <taxon>Gammaproteobacteria</taxon>
        <taxon>Chromatiales</taxon>
        <taxon>Chromatiaceae</taxon>
        <taxon>Thiodictyon</taxon>
    </lineage>
</organism>
<dbReference type="OrthoDB" id="963235at2"/>
<feature type="transmembrane region" description="Helical" evidence="1">
    <location>
        <begin position="47"/>
        <end position="66"/>
    </location>
</feature>
<name>A0A2K8UAR9_9GAMM</name>
<dbReference type="KEGG" id="tsy:THSYN_15200"/>
<keyword evidence="1" id="KW-0472">Membrane</keyword>
<gene>
    <name evidence="2" type="ORF">THSYN_15200</name>
</gene>
<keyword evidence="3" id="KW-1185">Reference proteome</keyword>
<dbReference type="Proteomes" id="UP000232638">
    <property type="component" value="Chromosome"/>
</dbReference>
<evidence type="ECO:0000313" key="2">
    <source>
        <dbReference type="EMBL" id="AUB82161.1"/>
    </source>
</evidence>
<reference evidence="2 3" key="1">
    <citation type="submission" date="2017-03" db="EMBL/GenBank/DDBJ databases">
        <title>Complete genome sequence of Candidatus 'Thiodictyon syntrophicum' sp. nov. strain Cad16T, a photolithoautotroph purple sulfur bacterium isolated from an alpine meromictic lake.</title>
        <authorList>
            <person name="Luedin S.M."/>
            <person name="Pothier J.F."/>
            <person name="Danza F."/>
            <person name="Storelli N."/>
            <person name="Wittwer M."/>
            <person name="Tonolla M."/>
        </authorList>
    </citation>
    <scope>NUCLEOTIDE SEQUENCE [LARGE SCALE GENOMIC DNA]</scope>
    <source>
        <strain evidence="2 3">Cad16T</strain>
    </source>
</reference>
<feature type="transmembrane region" description="Helical" evidence="1">
    <location>
        <begin position="21"/>
        <end position="41"/>
    </location>
</feature>